<organism evidence="1 2">
    <name type="scientific">Debaryomyces fabryi</name>
    <dbReference type="NCBI Taxonomy" id="58627"/>
    <lineage>
        <taxon>Eukaryota</taxon>
        <taxon>Fungi</taxon>
        <taxon>Dikarya</taxon>
        <taxon>Ascomycota</taxon>
        <taxon>Saccharomycotina</taxon>
        <taxon>Pichiomycetes</taxon>
        <taxon>Debaryomycetaceae</taxon>
        <taxon>Debaryomyces</taxon>
    </lineage>
</organism>
<accession>A0A0V1PSS5</accession>
<dbReference type="OrthoDB" id="2967263at2759"/>
<dbReference type="GeneID" id="26841965"/>
<comment type="caution">
    <text evidence="1">The sequence shown here is derived from an EMBL/GenBank/DDBJ whole genome shotgun (WGS) entry which is preliminary data.</text>
</comment>
<dbReference type="Proteomes" id="UP000054251">
    <property type="component" value="Unassembled WGS sequence"/>
</dbReference>
<proteinExistence type="predicted"/>
<protein>
    <submittedName>
        <fullName evidence="1">Uncharacterized protein</fullName>
    </submittedName>
</protein>
<keyword evidence="2" id="KW-1185">Reference proteome</keyword>
<dbReference type="EMBL" id="LMYN01000156">
    <property type="protein sequence ID" value="KRZ99285.1"/>
    <property type="molecule type" value="Genomic_DNA"/>
</dbReference>
<reference evidence="1 2" key="1">
    <citation type="submission" date="2015-11" db="EMBL/GenBank/DDBJ databases">
        <title>The genome of Debaryomyces fabryi.</title>
        <authorList>
            <person name="Tafer H."/>
            <person name="Lopandic K."/>
        </authorList>
    </citation>
    <scope>NUCLEOTIDE SEQUENCE [LARGE SCALE GENOMIC DNA]</scope>
    <source>
        <strain evidence="1 2">CBS 789</strain>
    </source>
</reference>
<dbReference type="RefSeq" id="XP_015465388.1">
    <property type="nucleotide sequence ID" value="XM_015613785.1"/>
</dbReference>
<sequence length="241" mass="27776">MTNPYIELANHYKNRIQEDAYRQNRNHKQLGNLRFNPKINIDTVLAGKDEDDRLGCCIVARPTENVKSLISSIQDKLLESVSNSSALWHTPSEYLHMTVLEIDNSSTKNRIKEINNILLPHIDRLMTITENGPELDNPLICFDANAIALSFTSVDRSHIKYRLELYDSIASCGIDIRPRYHTPSAHITITRFVEDLCAEDLMILLDRIKTINSSIVNTRWKVSNCEFNYGFIWYGQQLQHV</sequence>
<dbReference type="InterPro" id="IPR009097">
    <property type="entry name" value="Cyclic_Pdiesterase"/>
</dbReference>
<dbReference type="AlphaFoldDB" id="A0A0V1PSS5"/>
<evidence type="ECO:0000313" key="1">
    <source>
        <dbReference type="EMBL" id="KRZ99285.1"/>
    </source>
</evidence>
<evidence type="ECO:0000313" key="2">
    <source>
        <dbReference type="Proteomes" id="UP000054251"/>
    </source>
</evidence>
<dbReference type="SUPFAM" id="SSF55144">
    <property type="entry name" value="LigT-like"/>
    <property type="match status" value="1"/>
</dbReference>
<gene>
    <name evidence="1" type="ORF">AC631_04956</name>
</gene>
<name>A0A0V1PSS5_9ASCO</name>